<evidence type="ECO:0000313" key="3">
    <source>
        <dbReference type="Proteomes" id="UP000269721"/>
    </source>
</evidence>
<feature type="compositionally biased region" description="Polar residues" evidence="1">
    <location>
        <begin position="188"/>
        <end position="197"/>
    </location>
</feature>
<gene>
    <name evidence="2" type="ORF">BDK51DRAFT_38705</name>
</gene>
<evidence type="ECO:0000256" key="1">
    <source>
        <dbReference type="SAM" id="MobiDB-lite"/>
    </source>
</evidence>
<reference evidence="3" key="1">
    <citation type="journal article" date="2018" name="Nat. Microbiol.">
        <title>Leveraging single-cell genomics to expand the fungal tree of life.</title>
        <authorList>
            <person name="Ahrendt S.R."/>
            <person name="Quandt C.A."/>
            <person name="Ciobanu D."/>
            <person name="Clum A."/>
            <person name="Salamov A."/>
            <person name="Andreopoulos B."/>
            <person name="Cheng J.F."/>
            <person name="Woyke T."/>
            <person name="Pelin A."/>
            <person name="Henrissat B."/>
            <person name="Reynolds N.K."/>
            <person name="Benny G.L."/>
            <person name="Smith M.E."/>
            <person name="James T.Y."/>
            <person name="Grigoriev I.V."/>
        </authorList>
    </citation>
    <scope>NUCLEOTIDE SEQUENCE [LARGE SCALE GENOMIC DNA]</scope>
</reference>
<proteinExistence type="predicted"/>
<feature type="compositionally biased region" description="Low complexity" evidence="1">
    <location>
        <begin position="270"/>
        <end position="284"/>
    </location>
</feature>
<sequence>ANVTLLTDLLAATSRAGLPRANQSITEEIPVRDVNADAASCPRPPNTGPPAPQTRDAWTEPVSEPAHWEREYGSVREPGVGLRTRPPTSAATQTRPAPPSVHQALFDATPSGADLESDLQTLLHRLIETQTVKERSISARRSRSVHGSRGGGDQRREERAVTLADEIAIAVAKVERLLAVSRRRGNADGSSDESSFAENDGHDDSYGDTTTDEGIGKRTSPRGGGSRGRARSLSKAHVTRSRQREMDLPRSQKQRASQEGRHHWRPPPTSSSSEAPSAHSPPTHEASLYNERSRDSRPRAAGGSSKPRNVAPLRGPDESDVPHPPPPKPHPYPSAPAPLCPSCSAHAAPDPAPPPAPPVSSLYYPHCPLCTAPFPAHPSLRPHSHQHHNPAYTAPHPGALHPPRPMPPRQPLSATDESFLFANDTSMMRSLVDVVGEMEESGGGELPVRERGGGGFEAIEEPCLKTVSSVAGGMSSRAATKSSTSHLRPAYPQQFATRGPIATAAAKDRGYTRWPRSHMPDLADLADVISSLNALGGAQF</sequence>
<name>A0A4P9W204_9FUNG</name>
<feature type="compositionally biased region" description="Basic and acidic residues" evidence="1">
    <location>
        <begin position="242"/>
        <end position="261"/>
    </location>
</feature>
<keyword evidence="3" id="KW-1185">Reference proteome</keyword>
<accession>A0A4P9W204</accession>
<feature type="region of interest" description="Disordered" evidence="1">
    <location>
        <begin position="182"/>
        <end position="333"/>
    </location>
</feature>
<feature type="compositionally biased region" description="Polar residues" evidence="1">
    <location>
        <begin position="86"/>
        <end position="95"/>
    </location>
</feature>
<feature type="region of interest" description="Disordered" evidence="1">
    <location>
        <begin position="380"/>
        <end position="409"/>
    </location>
</feature>
<feature type="region of interest" description="Disordered" evidence="1">
    <location>
        <begin position="133"/>
        <end position="159"/>
    </location>
</feature>
<protein>
    <submittedName>
        <fullName evidence="2">Uncharacterized protein</fullName>
    </submittedName>
</protein>
<feature type="compositionally biased region" description="Pro residues" evidence="1">
    <location>
        <begin position="322"/>
        <end position="333"/>
    </location>
</feature>
<feature type="non-terminal residue" evidence="2">
    <location>
        <position position="1"/>
    </location>
</feature>
<dbReference type="Proteomes" id="UP000269721">
    <property type="component" value="Unassembled WGS sequence"/>
</dbReference>
<evidence type="ECO:0000313" key="2">
    <source>
        <dbReference type="EMBL" id="RKO84106.1"/>
    </source>
</evidence>
<feature type="compositionally biased region" description="Pro residues" evidence="1">
    <location>
        <begin position="400"/>
        <end position="409"/>
    </location>
</feature>
<feature type="compositionally biased region" description="Basic residues" evidence="1">
    <location>
        <begin position="228"/>
        <end position="241"/>
    </location>
</feature>
<organism evidence="2 3">
    <name type="scientific">Blyttiomyces helicus</name>
    <dbReference type="NCBI Taxonomy" id="388810"/>
    <lineage>
        <taxon>Eukaryota</taxon>
        <taxon>Fungi</taxon>
        <taxon>Fungi incertae sedis</taxon>
        <taxon>Chytridiomycota</taxon>
        <taxon>Chytridiomycota incertae sedis</taxon>
        <taxon>Chytridiomycetes</taxon>
        <taxon>Chytridiomycetes incertae sedis</taxon>
        <taxon>Blyttiomyces</taxon>
    </lineage>
</organism>
<dbReference type="AlphaFoldDB" id="A0A4P9W204"/>
<feature type="compositionally biased region" description="Pro residues" evidence="1">
    <location>
        <begin position="42"/>
        <end position="52"/>
    </location>
</feature>
<feature type="region of interest" description="Disordered" evidence="1">
    <location>
        <begin position="30"/>
        <end position="100"/>
    </location>
</feature>
<dbReference type="EMBL" id="ML000489">
    <property type="protein sequence ID" value="RKO84106.1"/>
    <property type="molecule type" value="Genomic_DNA"/>
</dbReference>